<protein>
    <submittedName>
        <fullName evidence="2">Glycosyltransferase family 2 protein</fullName>
    </submittedName>
</protein>
<keyword evidence="3" id="KW-1185">Reference proteome</keyword>
<dbReference type="STRING" id="747525.W4JNN4"/>
<dbReference type="GeneID" id="20675443"/>
<dbReference type="EMBL" id="KI925463">
    <property type="protein sequence ID" value="ETW77021.1"/>
    <property type="molecule type" value="Genomic_DNA"/>
</dbReference>
<accession>W4JNN4</accession>
<keyword evidence="2" id="KW-0808">Transferase</keyword>
<dbReference type="GO" id="GO:0016740">
    <property type="term" value="F:transferase activity"/>
    <property type="evidence" value="ECO:0007669"/>
    <property type="project" value="UniProtKB-KW"/>
</dbReference>
<reference evidence="1 3" key="1">
    <citation type="journal article" date="2012" name="New Phytol.">
        <title>Insight into trade-off between wood decay and parasitism from the genome of a fungal forest pathogen.</title>
        <authorList>
            <person name="Olson A."/>
            <person name="Aerts A."/>
            <person name="Asiegbu F."/>
            <person name="Belbahri L."/>
            <person name="Bouzid O."/>
            <person name="Broberg A."/>
            <person name="Canback B."/>
            <person name="Coutinho P.M."/>
            <person name="Cullen D."/>
            <person name="Dalman K."/>
            <person name="Deflorio G."/>
            <person name="van Diepen L.T."/>
            <person name="Dunand C."/>
            <person name="Duplessis S."/>
            <person name="Durling M."/>
            <person name="Gonthier P."/>
            <person name="Grimwood J."/>
            <person name="Fossdal C.G."/>
            <person name="Hansson D."/>
            <person name="Henrissat B."/>
            <person name="Hietala A."/>
            <person name="Himmelstrand K."/>
            <person name="Hoffmeister D."/>
            <person name="Hogberg N."/>
            <person name="James T.Y."/>
            <person name="Karlsson M."/>
            <person name="Kohler A."/>
            <person name="Kues U."/>
            <person name="Lee Y.H."/>
            <person name="Lin Y.C."/>
            <person name="Lind M."/>
            <person name="Lindquist E."/>
            <person name="Lombard V."/>
            <person name="Lucas S."/>
            <person name="Lunden K."/>
            <person name="Morin E."/>
            <person name="Murat C."/>
            <person name="Park J."/>
            <person name="Raffaello T."/>
            <person name="Rouze P."/>
            <person name="Salamov A."/>
            <person name="Schmutz J."/>
            <person name="Solheim H."/>
            <person name="Stahlberg J."/>
            <person name="Velez H."/>
            <person name="de Vries R.P."/>
            <person name="Wiebenga A."/>
            <person name="Woodward S."/>
            <person name="Yakovlev I."/>
            <person name="Garbelotto M."/>
            <person name="Martin F."/>
            <person name="Grigoriev I.V."/>
            <person name="Stenlid J."/>
        </authorList>
    </citation>
    <scope>NUCLEOTIDE SEQUENCE [LARGE SCALE GENOMIC DNA]</scope>
    <source>
        <strain evidence="1 3">TC 32-1</strain>
    </source>
</reference>
<dbReference type="KEGG" id="hir:HETIRDRAFT_156648"/>
<evidence type="ECO:0000313" key="1">
    <source>
        <dbReference type="EMBL" id="ETW75094.1"/>
    </source>
</evidence>
<sequence>MICLIMAYSASVKDLFTTHDSLVTTGYPNSHKLILVIEDGVVKSADRQPSTATLLSALVLKYSFRLQCALPTHRLVPTQVSFNWTRS</sequence>
<dbReference type="EMBL" id="KI925466">
    <property type="protein sequence ID" value="ETW75094.1"/>
    <property type="molecule type" value="Genomic_DNA"/>
</dbReference>
<dbReference type="Proteomes" id="UP000030671">
    <property type="component" value="Unassembled WGS sequence"/>
</dbReference>
<dbReference type="GeneID" id="20667654"/>
<dbReference type="KEGG" id="hir:HETIRDRAFT_442418"/>
<dbReference type="AlphaFoldDB" id="W4JNN4"/>
<dbReference type="Pfam" id="PF03142">
    <property type="entry name" value="Chitin_synth_2"/>
    <property type="match status" value="1"/>
</dbReference>
<name>W4JNN4_HETIT</name>
<evidence type="ECO:0000313" key="3">
    <source>
        <dbReference type="Proteomes" id="UP000030671"/>
    </source>
</evidence>
<dbReference type="OrthoDB" id="5831190at2759"/>
<proteinExistence type="predicted"/>
<organism evidence="1 3">
    <name type="scientific">Heterobasidion irregulare (strain TC 32-1)</name>
    <dbReference type="NCBI Taxonomy" id="747525"/>
    <lineage>
        <taxon>Eukaryota</taxon>
        <taxon>Fungi</taxon>
        <taxon>Dikarya</taxon>
        <taxon>Basidiomycota</taxon>
        <taxon>Agaricomycotina</taxon>
        <taxon>Agaricomycetes</taxon>
        <taxon>Russulales</taxon>
        <taxon>Bondarzewiaceae</taxon>
        <taxon>Heterobasidion</taxon>
        <taxon>Heterobasidion annosum species complex</taxon>
    </lineage>
</organism>
<gene>
    <name evidence="2" type="ORF">HETIRDRAFT_156648</name>
    <name evidence="1" type="ORF">HETIRDRAFT_442418</name>
</gene>
<dbReference type="HOGENOM" id="CLU_2483624_0_0_1"/>
<dbReference type="RefSeq" id="XP_009552546.1">
    <property type="nucleotide sequence ID" value="XM_009554251.1"/>
</dbReference>
<dbReference type="RefSeq" id="XP_009550577.1">
    <property type="nucleotide sequence ID" value="XM_009552282.1"/>
</dbReference>
<evidence type="ECO:0000313" key="2">
    <source>
        <dbReference type="EMBL" id="ETW77021.1"/>
    </source>
</evidence>